<dbReference type="EMBL" id="JAXOJX010000007">
    <property type="protein sequence ID" value="MDZ5456267.1"/>
    <property type="molecule type" value="Genomic_DNA"/>
</dbReference>
<dbReference type="InterPro" id="IPR027417">
    <property type="entry name" value="P-loop_NTPase"/>
</dbReference>
<keyword evidence="1" id="KW-0808">Transferase</keyword>
<dbReference type="SUPFAM" id="SSF48452">
    <property type="entry name" value="TPR-like"/>
    <property type="match status" value="1"/>
</dbReference>
<dbReference type="PROSITE" id="PS50005">
    <property type="entry name" value="TPR"/>
    <property type="match status" value="1"/>
</dbReference>
<evidence type="ECO:0000256" key="1">
    <source>
        <dbReference type="ARBA" id="ARBA00022679"/>
    </source>
</evidence>
<dbReference type="PANTHER" id="PTHR12788:SF10">
    <property type="entry name" value="PROTEIN-TYROSINE SULFOTRANSFERASE"/>
    <property type="match status" value="1"/>
</dbReference>
<dbReference type="RefSeq" id="WP_322464875.1">
    <property type="nucleotide sequence ID" value="NZ_JAXOJX010000007.1"/>
</dbReference>
<gene>
    <name evidence="3" type="ORF">SM757_06740</name>
</gene>
<dbReference type="Gene3D" id="3.40.50.300">
    <property type="entry name" value="P-loop containing nucleotide triphosphate hydrolases"/>
    <property type="match status" value="1"/>
</dbReference>
<organism evidence="3 4">
    <name type="scientific">Azohydromonas lata</name>
    <dbReference type="NCBI Taxonomy" id="45677"/>
    <lineage>
        <taxon>Bacteria</taxon>
        <taxon>Pseudomonadati</taxon>
        <taxon>Pseudomonadota</taxon>
        <taxon>Betaproteobacteria</taxon>
        <taxon>Burkholderiales</taxon>
        <taxon>Sphaerotilaceae</taxon>
        <taxon>Azohydromonas</taxon>
    </lineage>
</organism>
<feature type="repeat" description="TPR" evidence="2">
    <location>
        <begin position="266"/>
        <end position="299"/>
    </location>
</feature>
<dbReference type="Gene3D" id="1.25.40.10">
    <property type="entry name" value="Tetratricopeptide repeat domain"/>
    <property type="match status" value="2"/>
</dbReference>
<dbReference type="Pfam" id="PF13469">
    <property type="entry name" value="Sulfotransfer_3"/>
    <property type="match status" value="1"/>
</dbReference>
<comment type="caution">
    <text evidence="3">The sequence shown here is derived from an EMBL/GenBank/DDBJ whole genome shotgun (WGS) entry which is preliminary data.</text>
</comment>
<evidence type="ECO:0000313" key="3">
    <source>
        <dbReference type="EMBL" id="MDZ5456267.1"/>
    </source>
</evidence>
<dbReference type="SUPFAM" id="SSF52540">
    <property type="entry name" value="P-loop containing nucleoside triphosphate hydrolases"/>
    <property type="match status" value="1"/>
</dbReference>
<evidence type="ECO:0000256" key="2">
    <source>
        <dbReference type="PROSITE-ProRule" id="PRU00339"/>
    </source>
</evidence>
<evidence type="ECO:0000313" key="4">
    <source>
        <dbReference type="Proteomes" id="UP001293718"/>
    </source>
</evidence>
<reference evidence="3 4" key="1">
    <citation type="submission" date="2023-11" db="EMBL/GenBank/DDBJ databases">
        <title>Draft genome of Azohydromonas lata strain H1 (DSM1123), a polyhydroxyalkanoate producer.</title>
        <authorList>
            <person name="Traversa D."/>
            <person name="D'Addabbo P."/>
            <person name="Pazzani C."/>
            <person name="Manzari C."/>
            <person name="Chiara M."/>
            <person name="Scrascia M."/>
        </authorList>
    </citation>
    <scope>NUCLEOTIDE SEQUENCE [LARGE SCALE GENOMIC DNA]</scope>
    <source>
        <strain evidence="3 4">H1</strain>
    </source>
</reference>
<dbReference type="InterPro" id="IPR026634">
    <property type="entry name" value="TPST-like"/>
</dbReference>
<dbReference type="PANTHER" id="PTHR12788">
    <property type="entry name" value="PROTEIN-TYROSINE SULFOTRANSFERASE 2"/>
    <property type="match status" value="1"/>
</dbReference>
<keyword evidence="2" id="KW-0802">TPR repeat</keyword>
<dbReference type="InterPro" id="IPR011990">
    <property type="entry name" value="TPR-like_helical_dom_sf"/>
</dbReference>
<dbReference type="Pfam" id="PF14559">
    <property type="entry name" value="TPR_19"/>
    <property type="match status" value="1"/>
</dbReference>
<dbReference type="InterPro" id="IPR019734">
    <property type="entry name" value="TPR_rpt"/>
</dbReference>
<sequence length="686" mass="76789">MDERAPSNPSAGGDAAALQKAYPGLSAELAQALARAEGSRKQGLFPVARQQLEVLLKQHPNLPVLRREQILLHLAAEEYERAEPLLLAEAQRVPGDRWVWMTLGLVRYHSGNRPGETEALMRALALKAEETPARRLFELQRDEGDMRGALDTVVLLRRIRDTDELAVAHCKLLVRVDRPAEALALCEQLMQRTPVLAGAVEQWTSLQMAQFNGPEQVLATMGAFLAQGREEPPFLIAYSRACHRMERNADAIEALQKALARESGRQQWWYDLAVLQRQMGQIAESQASFEQVMALDPLDPTTLRVHGVEHKYAYGDTALRHINQALASMEAYAKERQVELHYAAAKAYEDVGELDAAFDHYRIGGAKQTALTPYRHAAASGLLRTLRIGMRPETYASFQEPGDPSRKPVFVLGMPRSGTTLAEQIIASHPQAVGAGELKLLHRVLDGISVNGNRIQTSGDAGVIPTYIPGVDLNCATLRFRERGERYVRAISVLAEAAGRGDAQRVVDKMPGNYFWTGMIPFVLPGARIIHTRRHPMDCCLSNYRIFFPDGMPWSYDLRNLGKCYRAYHEHMQHWESNMPPGMLMSVVYEEVVADFEASARRIIDHIGLPWDDACLRFYETERPVKTASLSQVRQPIYNSSVGRWRKYEKYLKPLLAEIGPIVESYEAELQRLSQARQAAPGAATS</sequence>
<keyword evidence="4" id="KW-1185">Reference proteome</keyword>
<accession>A0ABU5IAY5</accession>
<protein>
    <submittedName>
        <fullName evidence="3">Sulfotransferase</fullName>
    </submittedName>
</protein>
<proteinExistence type="predicted"/>
<name>A0ABU5IAY5_9BURK</name>
<dbReference type="Proteomes" id="UP001293718">
    <property type="component" value="Unassembled WGS sequence"/>
</dbReference>